<reference evidence="1 2" key="1">
    <citation type="journal article" date="2022" name="DNA Res.">
        <title>Chromosomal-level genome assembly of the orchid tree Bauhinia variegata (Leguminosae; Cercidoideae) supports the allotetraploid origin hypothesis of Bauhinia.</title>
        <authorList>
            <person name="Zhong Y."/>
            <person name="Chen Y."/>
            <person name="Zheng D."/>
            <person name="Pang J."/>
            <person name="Liu Y."/>
            <person name="Luo S."/>
            <person name="Meng S."/>
            <person name="Qian L."/>
            <person name="Wei D."/>
            <person name="Dai S."/>
            <person name="Zhou R."/>
        </authorList>
    </citation>
    <scope>NUCLEOTIDE SEQUENCE [LARGE SCALE GENOMIC DNA]</scope>
    <source>
        <strain evidence="1">BV-YZ2020</strain>
    </source>
</reference>
<evidence type="ECO:0000313" key="1">
    <source>
        <dbReference type="EMBL" id="KAI4299257.1"/>
    </source>
</evidence>
<keyword evidence="2" id="KW-1185">Reference proteome</keyword>
<dbReference type="EMBL" id="CM039438">
    <property type="protein sequence ID" value="KAI4299257.1"/>
    <property type="molecule type" value="Genomic_DNA"/>
</dbReference>
<name>A0ACB9KPK2_BAUVA</name>
<accession>A0ACB9KPK2</accession>
<evidence type="ECO:0000313" key="2">
    <source>
        <dbReference type="Proteomes" id="UP000828941"/>
    </source>
</evidence>
<organism evidence="1 2">
    <name type="scientific">Bauhinia variegata</name>
    <name type="common">Purple orchid tree</name>
    <name type="synonym">Phanera variegata</name>
    <dbReference type="NCBI Taxonomy" id="167791"/>
    <lineage>
        <taxon>Eukaryota</taxon>
        <taxon>Viridiplantae</taxon>
        <taxon>Streptophyta</taxon>
        <taxon>Embryophyta</taxon>
        <taxon>Tracheophyta</taxon>
        <taxon>Spermatophyta</taxon>
        <taxon>Magnoliopsida</taxon>
        <taxon>eudicotyledons</taxon>
        <taxon>Gunneridae</taxon>
        <taxon>Pentapetalae</taxon>
        <taxon>rosids</taxon>
        <taxon>fabids</taxon>
        <taxon>Fabales</taxon>
        <taxon>Fabaceae</taxon>
        <taxon>Cercidoideae</taxon>
        <taxon>Cercideae</taxon>
        <taxon>Bauhiniinae</taxon>
        <taxon>Bauhinia</taxon>
    </lineage>
</organism>
<gene>
    <name evidence="1" type="ORF">L6164_032734</name>
</gene>
<comment type="caution">
    <text evidence="1">The sequence shown here is derived from an EMBL/GenBank/DDBJ whole genome shotgun (WGS) entry which is preliminary data.</text>
</comment>
<proteinExistence type="predicted"/>
<protein>
    <submittedName>
        <fullName evidence="1">Uncharacterized protein</fullName>
    </submittedName>
</protein>
<sequence>MGLCSYQRLFSILIPFCFSCLDFSAAIDTITSTQFLKDPQTLTSNGTRSELGKGRDMTIIITVSVIIGTIIIVTCAYFLWKWTGRHSRTDKTSDNSIIGELSEQELLQYDFEKLATATNNFHSSNKLGQGGFGPVYKGKLQDGREIAVKRLSTASKQGGRRNSSFYNNEESLGLLGIAWKLWNEENIVTLIDPELHEPGHEKDILRCLQIGLICAQELARERPNMATVISMLNSEIVDLPSPRQPAFTERQNMMSSESTGERSHGLHSNNSVSITEIQAR</sequence>
<dbReference type="Proteomes" id="UP000828941">
    <property type="component" value="Chromosome 13"/>
</dbReference>